<keyword evidence="2" id="KW-1185">Reference proteome</keyword>
<dbReference type="EMBL" id="JYDW01003267">
    <property type="protein sequence ID" value="KRZ46470.1"/>
    <property type="molecule type" value="Genomic_DNA"/>
</dbReference>
<dbReference type="Proteomes" id="UP000054721">
    <property type="component" value="Unassembled WGS sequence"/>
</dbReference>
<evidence type="ECO:0000313" key="2">
    <source>
        <dbReference type="Proteomes" id="UP000054721"/>
    </source>
</evidence>
<feature type="non-terminal residue" evidence="1">
    <location>
        <position position="1"/>
    </location>
</feature>
<feature type="non-terminal residue" evidence="1">
    <location>
        <position position="36"/>
    </location>
</feature>
<proteinExistence type="predicted"/>
<accession>A0A0V1KGV8</accession>
<gene>
    <name evidence="1" type="ORF">T02_2113</name>
</gene>
<evidence type="ECO:0000313" key="1">
    <source>
        <dbReference type="EMBL" id="KRZ46470.1"/>
    </source>
</evidence>
<organism evidence="1 2">
    <name type="scientific">Trichinella nativa</name>
    <dbReference type="NCBI Taxonomy" id="6335"/>
    <lineage>
        <taxon>Eukaryota</taxon>
        <taxon>Metazoa</taxon>
        <taxon>Ecdysozoa</taxon>
        <taxon>Nematoda</taxon>
        <taxon>Enoplea</taxon>
        <taxon>Dorylaimia</taxon>
        <taxon>Trichinellida</taxon>
        <taxon>Trichinellidae</taxon>
        <taxon>Trichinella</taxon>
    </lineage>
</organism>
<reference evidence="1 2" key="1">
    <citation type="submission" date="2015-05" db="EMBL/GenBank/DDBJ databases">
        <title>Evolution of Trichinella species and genotypes.</title>
        <authorList>
            <person name="Korhonen P.K."/>
            <person name="Edoardo P."/>
            <person name="Giuseppe L.R."/>
            <person name="Gasser R.B."/>
        </authorList>
    </citation>
    <scope>NUCLEOTIDE SEQUENCE [LARGE SCALE GENOMIC DNA]</scope>
    <source>
        <strain evidence="1">ISS10</strain>
    </source>
</reference>
<comment type="caution">
    <text evidence="1">The sequence shown here is derived from an EMBL/GenBank/DDBJ whole genome shotgun (WGS) entry which is preliminary data.</text>
</comment>
<protein>
    <submittedName>
        <fullName evidence="1">Uncharacterized protein</fullName>
    </submittedName>
</protein>
<name>A0A0V1KGV8_9BILA</name>
<sequence length="36" mass="4278">LQIFAVKDEALLTSRVDGLWLKFINVWRLCSRCLRN</sequence>
<dbReference type="AlphaFoldDB" id="A0A0V1KGV8"/>